<dbReference type="Gene3D" id="2.30.30.40">
    <property type="entry name" value="SH3 Domains"/>
    <property type="match status" value="1"/>
</dbReference>
<dbReference type="CDD" id="cd11856">
    <property type="entry name" value="SH3_p47phox_like"/>
    <property type="match status" value="1"/>
</dbReference>
<evidence type="ECO:0000256" key="7">
    <source>
        <dbReference type="PROSITE-ProRule" id="PRU00192"/>
    </source>
</evidence>
<dbReference type="InterPro" id="IPR001452">
    <property type="entry name" value="SH3_domain"/>
</dbReference>
<dbReference type="PROSITE" id="PS00741">
    <property type="entry name" value="DH_1"/>
    <property type="match status" value="1"/>
</dbReference>
<accession>A0A8S4NK40</accession>
<dbReference type="InterPro" id="IPR018159">
    <property type="entry name" value="Spectrin/alpha-actinin"/>
</dbReference>
<dbReference type="Proteomes" id="UP000749559">
    <property type="component" value="Unassembled WGS sequence"/>
</dbReference>
<dbReference type="Pfam" id="PF13716">
    <property type="entry name" value="CRAL_TRIO_2"/>
    <property type="match status" value="1"/>
</dbReference>
<dbReference type="CDD" id="cd00170">
    <property type="entry name" value="SEC14"/>
    <property type="match status" value="1"/>
</dbReference>
<dbReference type="Pfam" id="PF22697">
    <property type="entry name" value="SOS1_NGEF_PH"/>
    <property type="match status" value="1"/>
</dbReference>
<organism evidence="14 15">
    <name type="scientific">Owenia fusiformis</name>
    <name type="common">Polychaete worm</name>
    <dbReference type="NCBI Taxonomy" id="6347"/>
    <lineage>
        <taxon>Eukaryota</taxon>
        <taxon>Metazoa</taxon>
        <taxon>Spiralia</taxon>
        <taxon>Lophotrochozoa</taxon>
        <taxon>Annelida</taxon>
        <taxon>Polychaeta</taxon>
        <taxon>Sedentaria</taxon>
        <taxon>Canalipalpata</taxon>
        <taxon>Sabellida</taxon>
        <taxon>Oweniida</taxon>
        <taxon>Oweniidae</taxon>
        <taxon>Owenia</taxon>
    </lineage>
</organism>
<dbReference type="SUPFAM" id="SSF50044">
    <property type="entry name" value="SH3-domain"/>
    <property type="match status" value="1"/>
</dbReference>
<dbReference type="Pfam" id="PF00621">
    <property type="entry name" value="RhoGEF"/>
    <property type="match status" value="1"/>
</dbReference>
<keyword evidence="15" id="KW-1185">Reference proteome</keyword>
<dbReference type="PROSITE" id="PS50003">
    <property type="entry name" value="PH_DOMAIN"/>
    <property type="match status" value="1"/>
</dbReference>
<dbReference type="GO" id="GO:0005737">
    <property type="term" value="C:cytoplasm"/>
    <property type="evidence" value="ECO:0007669"/>
    <property type="project" value="UniProtKB-SubCell"/>
</dbReference>
<dbReference type="InterPro" id="IPR011993">
    <property type="entry name" value="PH-like_dom_sf"/>
</dbReference>
<keyword evidence="5" id="KW-0344">Guanine-nucleotide releasing factor</keyword>
<dbReference type="PANTHER" id="PTHR22826:SF211">
    <property type="entry name" value="LD43457P"/>
    <property type="match status" value="1"/>
</dbReference>
<comment type="similarity">
    <text evidence="6">Belongs to the MCF2 family.</text>
</comment>
<evidence type="ECO:0000256" key="4">
    <source>
        <dbReference type="ARBA" id="ARBA00022553"/>
    </source>
</evidence>
<evidence type="ECO:0000259" key="10">
    <source>
        <dbReference type="PROSITE" id="PS50002"/>
    </source>
</evidence>
<feature type="compositionally biased region" description="Basic and acidic residues" evidence="9">
    <location>
        <begin position="576"/>
        <end position="585"/>
    </location>
</feature>
<dbReference type="SMART" id="SM00325">
    <property type="entry name" value="RhoGEF"/>
    <property type="match status" value="1"/>
</dbReference>
<dbReference type="InterPro" id="IPR056466">
    <property type="entry name" value="Spectrin_DBS"/>
</dbReference>
<dbReference type="EMBL" id="CAIIXF020000004">
    <property type="protein sequence ID" value="CAH1781907.1"/>
    <property type="molecule type" value="Genomic_DNA"/>
</dbReference>
<dbReference type="Gene3D" id="1.20.58.60">
    <property type="match status" value="1"/>
</dbReference>
<reference evidence="14" key="1">
    <citation type="submission" date="2022-03" db="EMBL/GenBank/DDBJ databases">
        <authorList>
            <person name="Martin C."/>
        </authorList>
    </citation>
    <scope>NUCLEOTIDE SEQUENCE</scope>
</reference>
<feature type="compositionally biased region" description="Basic residues" evidence="9">
    <location>
        <begin position="597"/>
        <end position="607"/>
    </location>
</feature>
<dbReference type="CDD" id="cd00176">
    <property type="entry name" value="SPEC"/>
    <property type="match status" value="1"/>
</dbReference>
<dbReference type="SMART" id="SM00516">
    <property type="entry name" value="SEC14"/>
    <property type="match status" value="1"/>
</dbReference>
<evidence type="ECO:0000256" key="3">
    <source>
        <dbReference type="ARBA" id="ARBA00022490"/>
    </source>
</evidence>
<dbReference type="Pfam" id="PF23289">
    <property type="entry name" value="Spectrin_5"/>
    <property type="match status" value="1"/>
</dbReference>
<dbReference type="PROSITE" id="PS50191">
    <property type="entry name" value="CRAL_TRIO"/>
    <property type="match status" value="1"/>
</dbReference>
<name>A0A8S4NK40_OWEFU</name>
<dbReference type="InterPro" id="IPR051336">
    <property type="entry name" value="RhoGEF_Guanine_NuclExch_SF"/>
</dbReference>
<evidence type="ECO:0000256" key="2">
    <source>
        <dbReference type="ARBA" id="ARBA00022443"/>
    </source>
</evidence>
<comment type="caution">
    <text evidence="14">The sequence shown here is derived from an EMBL/GenBank/DDBJ whole genome shotgun (WGS) entry which is preliminary data.</text>
</comment>
<evidence type="ECO:0000259" key="13">
    <source>
        <dbReference type="PROSITE" id="PS50191"/>
    </source>
</evidence>
<dbReference type="InterPro" id="IPR001331">
    <property type="entry name" value="GDS_CDC24_CS"/>
</dbReference>
<feature type="domain" description="PH" evidence="11">
    <location>
        <begin position="853"/>
        <end position="970"/>
    </location>
</feature>
<dbReference type="GO" id="GO:0005085">
    <property type="term" value="F:guanyl-nucleotide exchange factor activity"/>
    <property type="evidence" value="ECO:0007669"/>
    <property type="project" value="UniProtKB-KW"/>
</dbReference>
<dbReference type="AlphaFoldDB" id="A0A8S4NK40"/>
<feature type="region of interest" description="Disordered" evidence="9">
    <location>
        <begin position="540"/>
        <end position="628"/>
    </location>
</feature>
<feature type="compositionally biased region" description="Polar residues" evidence="9">
    <location>
        <begin position="994"/>
        <end position="1018"/>
    </location>
</feature>
<dbReference type="InterPro" id="IPR036865">
    <property type="entry name" value="CRAL-TRIO_dom_sf"/>
</dbReference>
<dbReference type="InterPro" id="IPR035899">
    <property type="entry name" value="DBL_dom_sf"/>
</dbReference>
<dbReference type="FunFam" id="2.30.29.30:FF:000078">
    <property type="entry name" value="Guanine nucleotide exchange factor DBS"/>
    <property type="match status" value="1"/>
</dbReference>
<sequence>MADLTTSMLGNNLKEKSKCLWTIECLEIVAKMGESSDGAQITVVDVADILQDGYVLITGGKTRGGHTILSFPDNPSKPELSEEQYKRSITYLTTVPALPDVELGFVIVIDRRQSGSSSVKNLLTKIAAFFPALIEVVFVLRPTGFFARTFSGWGWVKEEFKFKVVLCTAVEELYDHIEPSQLTDNFSGSLKFDLSEWIEHRAAIEKFQANTYHVSKTVTDMVQFFQDAELPNDKDETEGLIQEHEKEKKSLIEDLSTAKNHGQVLLKCIVKEHEAQTEDQSAGAEPGSDKMVHIRAVERLVLQLEEVDKTFTNFWTNHERRLQQCLQLRRFEEEFKQLQYICDQHLTTIESIMESGDSLQRVEHLMKELRHFEEDSVDDFDKSEQLKNIGERLIAGDHYAVDSIKPKCFELNHMNKKYREITEHKREVLKKSLELQDRLAKASRWCSEGVDLLATQQIERCQTQDGALLALKDVETFQDKAKELNLGDPKEFKAMFGKVMDSETTETVQTILKRIQDVHDMCDKRNKSLKKLANTLPRPVQPVIPAPAEPLPVRKDAVGPTQRPDIESTRPIPKISPREIKEQPNKKAPPIEVTLKRKERKSKKKVEKSKSLPTDKPPKTRRPGMASIRQRIISQDSDTQDSESELVNQVTLDPEVLFAKRGHVMKELIDSERVYISEIESIIDGYAHKMTDPSMRQIIPDELYGKKHILFGNLEQIFKFHHEKFWEELEGCVNTPALVGKCFVNRKEEFQMYSEYCQNKPRSELLRREAGDNNPFFKECQKQLGHKLPLGAYLLKPVQRITKYQLLLKEMLKYTIDKAQCHDLQEALDTMLGVLKYVNDIMHQVAITGFPGRLADQGRLWMQDSFNVWLTHAQKKDRLKDIRFKPMQRHIFLYENSILFSKKMEDKYKDKEYIYKSSLKTSQIGLTENVKGDKKKFEIWLHNKQQTYIIQAPSIAVKQKWVEEVKAVLQRQFDRMKEAIAKKIEIDEGRSDDATSLTSQSSLPLDNQSDSSPNNNGGSAHDTSDDSASFHDVIIPDTNNQTEAMATPIQFSKTFNQIDTENVPKNTNPGVAIPEISILEEGQGDTTVYYSDDMWSSDEFEQTDDEILEGAGDEMGDNSSGSLEITGIEGKEYIALADYSRVDPSELSLTEGDKVVTLRLGTDGWWYVQSTNKEEGWVPASYLAAFHRHSHSDISMSSEESGSNVSGALKNFDNNSTSIPLDEMEEIVV</sequence>
<dbReference type="PROSITE" id="PS50010">
    <property type="entry name" value="DH_2"/>
    <property type="match status" value="1"/>
</dbReference>
<evidence type="ECO:0000259" key="11">
    <source>
        <dbReference type="PROSITE" id="PS50003"/>
    </source>
</evidence>
<dbReference type="SUPFAM" id="SSF50729">
    <property type="entry name" value="PH domain-like"/>
    <property type="match status" value="1"/>
</dbReference>
<feature type="region of interest" description="Disordered" evidence="9">
    <location>
        <begin position="989"/>
        <end position="1032"/>
    </location>
</feature>
<gene>
    <name evidence="14" type="ORF">OFUS_LOCUS8414</name>
</gene>
<feature type="domain" description="SH3" evidence="10">
    <location>
        <begin position="1128"/>
        <end position="1188"/>
    </location>
</feature>
<comment type="subcellular location">
    <subcellularLocation>
        <location evidence="1">Cytoplasm</location>
    </subcellularLocation>
</comment>
<dbReference type="PANTHER" id="PTHR22826">
    <property type="entry name" value="RHO GUANINE EXCHANGE FACTOR-RELATED"/>
    <property type="match status" value="1"/>
</dbReference>
<evidence type="ECO:0000256" key="5">
    <source>
        <dbReference type="ARBA" id="ARBA00022658"/>
    </source>
</evidence>
<evidence type="ECO:0000256" key="1">
    <source>
        <dbReference type="ARBA" id="ARBA00004496"/>
    </source>
</evidence>
<dbReference type="InterPro" id="IPR055251">
    <property type="entry name" value="SOS1_NGEF_PH"/>
</dbReference>
<dbReference type="SMART" id="SM00233">
    <property type="entry name" value="PH"/>
    <property type="match status" value="1"/>
</dbReference>
<evidence type="ECO:0000256" key="8">
    <source>
        <dbReference type="SAM" id="Coils"/>
    </source>
</evidence>
<keyword evidence="4" id="KW-0597">Phosphoprotein</keyword>
<dbReference type="SUPFAM" id="SSF46966">
    <property type="entry name" value="Spectrin repeat"/>
    <property type="match status" value="1"/>
</dbReference>
<dbReference type="OrthoDB" id="10004999at2759"/>
<dbReference type="GO" id="GO:0035556">
    <property type="term" value="P:intracellular signal transduction"/>
    <property type="evidence" value="ECO:0007669"/>
    <property type="project" value="InterPro"/>
</dbReference>
<dbReference type="CDD" id="cd00160">
    <property type="entry name" value="RhoGEF"/>
    <property type="match status" value="1"/>
</dbReference>
<evidence type="ECO:0008006" key="16">
    <source>
        <dbReference type="Google" id="ProtNLM"/>
    </source>
</evidence>
<dbReference type="SUPFAM" id="SSF52087">
    <property type="entry name" value="CRAL/TRIO domain"/>
    <property type="match status" value="1"/>
</dbReference>
<dbReference type="PROSITE" id="PS50002">
    <property type="entry name" value="SH3"/>
    <property type="match status" value="1"/>
</dbReference>
<dbReference type="Gene3D" id="1.20.900.10">
    <property type="entry name" value="Dbl homology (DH) domain"/>
    <property type="match status" value="1"/>
</dbReference>
<proteinExistence type="inferred from homology"/>
<evidence type="ECO:0000313" key="15">
    <source>
        <dbReference type="Proteomes" id="UP000749559"/>
    </source>
</evidence>
<feature type="domain" description="CRAL-TRIO" evidence="13">
    <location>
        <begin position="32"/>
        <end position="194"/>
    </location>
</feature>
<dbReference type="InterPro" id="IPR001251">
    <property type="entry name" value="CRAL-TRIO_dom"/>
</dbReference>
<protein>
    <recommendedName>
        <fullName evidence="16">Guanine nucleotide exchange factor DBS</fullName>
    </recommendedName>
</protein>
<evidence type="ECO:0000313" key="14">
    <source>
        <dbReference type="EMBL" id="CAH1781907.1"/>
    </source>
</evidence>
<evidence type="ECO:0000256" key="6">
    <source>
        <dbReference type="ARBA" id="ARBA00049987"/>
    </source>
</evidence>
<evidence type="ECO:0000259" key="12">
    <source>
        <dbReference type="PROSITE" id="PS50010"/>
    </source>
</evidence>
<keyword evidence="8" id="KW-0175">Coiled coil</keyword>
<dbReference type="Pfam" id="PF00018">
    <property type="entry name" value="SH3_1"/>
    <property type="match status" value="1"/>
</dbReference>
<dbReference type="Gene3D" id="2.30.29.30">
    <property type="entry name" value="Pleckstrin-homology domain (PH domain)/Phosphotyrosine-binding domain (PTB)"/>
    <property type="match status" value="1"/>
</dbReference>
<feature type="domain" description="DH" evidence="12">
    <location>
        <begin position="660"/>
        <end position="841"/>
    </location>
</feature>
<dbReference type="Gene3D" id="3.40.525.10">
    <property type="entry name" value="CRAL-TRIO lipid binding domain"/>
    <property type="match status" value="1"/>
</dbReference>
<dbReference type="SUPFAM" id="SSF48065">
    <property type="entry name" value="DBL homology domain (DH-domain)"/>
    <property type="match status" value="1"/>
</dbReference>
<dbReference type="SMART" id="SM00150">
    <property type="entry name" value="SPEC"/>
    <property type="match status" value="1"/>
</dbReference>
<dbReference type="SMART" id="SM00326">
    <property type="entry name" value="SH3"/>
    <property type="match status" value="1"/>
</dbReference>
<feature type="coiled-coil region" evidence="8">
    <location>
        <begin position="234"/>
        <end position="261"/>
    </location>
</feature>
<keyword evidence="2 7" id="KW-0728">SH3 domain</keyword>
<feature type="compositionally biased region" description="Pro residues" evidence="9">
    <location>
        <begin position="540"/>
        <end position="550"/>
    </location>
</feature>
<dbReference type="InterPro" id="IPR000219">
    <property type="entry name" value="DH_dom"/>
</dbReference>
<keyword evidence="3" id="KW-0963">Cytoplasm</keyword>
<dbReference type="InterPro" id="IPR036028">
    <property type="entry name" value="SH3-like_dom_sf"/>
</dbReference>
<dbReference type="InterPro" id="IPR001849">
    <property type="entry name" value="PH_domain"/>
</dbReference>
<evidence type="ECO:0000256" key="9">
    <source>
        <dbReference type="SAM" id="MobiDB-lite"/>
    </source>
</evidence>